<protein>
    <submittedName>
        <fullName evidence="1">Uncharacterized protein</fullName>
    </submittedName>
</protein>
<organism evidence="1 2">
    <name type="scientific">Durusdinium trenchii</name>
    <dbReference type="NCBI Taxonomy" id="1381693"/>
    <lineage>
        <taxon>Eukaryota</taxon>
        <taxon>Sar</taxon>
        <taxon>Alveolata</taxon>
        <taxon>Dinophyceae</taxon>
        <taxon>Suessiales</taxon>
        <taxon>Symbiodiniaceae</taxon>
        <taxon>Durusdinium</taxon>
    </lineage>
</organism>
<evidence type="ECO:0000313" key="1">
    <source>
        <dbReference type="EMBL" id="CAK9058421.1"/>
    </source>
</evidence>
<comment type="caution">
    <text evidence="1">The sequence shown here is derived from an EMBL/GenBank/DDBJ whole genome shotgun (WGS) entry which is preliminary data.</text>
</comment>
<dbReference type="EMBL" id="CAXAMN010021361">
    <property type="protein sequence ID" value="CAK9058421.1"/>
    <property type="molecule type" value="Genomic_DNA"/>
</dbReference>
<evidence type="ECO:0000313" key="2">
    <source>
        <dbReference type="Proteomes" id="UP001642484"/>
    </source>
</evidence>
<proteinExistence type="predicted"/>
<name>A0ABP0N463_9DINO</name>
<dbReference type="Proteomes" id="UP001642484">
    <property type="component" value="Unassembled WGS sequence"/>
</dbReference>
<gene>
    <name evidence="1" type="ORF">CCMP2556_LOCUS28801</name>
</gene>
<sequence length="100" mass="11742">MLRLPKEPAVVRLHKWSKRDERRIQQTGFTGVKDSGKARKAPRSVHFRSVAETLWLAKKIQRESASRQDAVWWPVWCRESEMGASLTMKLLQYLMILHLV</sequence>
<accession>A0ABP0N463</accession>
<keyword evidence="2" id="KW-1185">Reference proteome</keyword>
<reference evidence="1 2" key="1">
    <citation type="submission" date="2024-02" db="EMBL/GenBank/DDBJ databases">
        <authorList>
            <person name="Chen Y."/>
            <person name="Shah S."/>
            <person name="Dougan E. K."/>
            <person name="Thang M."/>
            <person name="Chan C."/>
        </authorList>
    </citation>
    <scope>NUCLEOTIDE SEQUENCE [LARGE SCALE GENOMIC DNA]</scope>
</reference>